<dbReference type="STRING" id="401625.A0A0N7L9K9"/>
<feature type="compositionally biased region" description="Polar residues" evidence="1">
    <location>
        <begin position="1262"/>
        <end position="1271"/>
    </location>
</feature>
<proteinExistence type="predicted"/>
<feature type="region of interest" description="Disordered" evidence="1">
    <location>
        <begin position="778"/>
        <end position="822"/>
    </location>
</feature>
<feature type="compositionally biased region" description="Low complexity" evidence="1">
    <location>
        <begin position="453"/>
        <end position="464"/>
    </location>
</feature>
<feature type="compositionally biased region" description="Polar residues" evidence="1">
    <location>
        <begin position="1284"/>
        <end position="1306"/>
    </location>
</feature>
<organism evidence="3 4">
    <name type="scientific">Ceraceosorus bombacis</name>
    <dbReference type="NCBI Taxonomy" id="401625"/>
    <lineage>
        <taxon>Eukaryota</taxon>
        <taxon>Fungi</taxon>
        <taxon>Dikarya</taxon>
        <taxon>Basidiomycota</taxon>
        <taxon>Ustilaginomycotina</taxon>
        <taxon>Exobasidiomycetes</taxon>
        <taxon>Ceraceosorales</taxon>
        <taxon>Ceraceosoraceae</taxon>
        <taxon>Ceraceosorus</taxon>
    </lineage>
</organism>
<dbReference type="EMBL" id="CCYA01000240">
    <property type="protein sequence ID" value="CEH14074.1"/>
    <property type="molecule type" value="Genomic_DNA"/>
</dbReference>
<protein>
    <recommendedName>
        <fullName evidence="2">BTB domain-containing protein</fullName>
    </recommendedName>
</protein>
<accession>A0A0N7L9K9</accession>
<feature type="compositionally biased region" description="Polar residues" evidence="1">
    <location>
        <begin position="781"/>
        <end position="812"/>
    </location>
</feature>
<feature type="compositionally biased region" description="Low complexity" evidence="1">
    <location>
        <begin position="1307"/>
        <end position="1332"/>
    </location>
</feature>
<feature type="compositionally biased region" description="Polar residues" evidence="1">
    <location>
        <begin position="297"/>
        <end position="309"/>
    </location>
</feature>
<evidence type="ECO:0000256" key="1">
    <source>
        <dbReference type="SAM" id="MobiDB-lite"/>
    </source>
</evidence>
<dbReference type="Proteomes" id="UP000054845">
    <property type="component" value="Unassembled WGS sequence"/>
</dbReference>
<feature type="compositionally biased region" description="Polar residues" evidence="1">
    <location>
        <begin position="985"/>
        <end position="994"/>
    </location>
</feature>
<feature type="domain" description="BTB" evidence="2">
    <location>
        <begin position="51"/>
        <end position="134"/>
    </location>
</feature>
<dbReference type="InterPro" id="IPR011333">
    <property type="entry name" value="SKP1/BTB/POZ_sf"/>
</dbReference>
<feature type="region of interest" description="Disordered" evidence="1">
    <location>
        <begin position="1262"/>
        <end position="1332"/>
    </location>
</feature>
<dbReference type="PANTHER" id="PTHR47369">
    <property type="entry name" value="BTB/POZ DOMAIN-CONTAINING PROTEIN"/>
    <property type="match status" value="1"/>
</dbReference>
<feature type="region of interest" description="Disordered" evidence="1">
    <location>
        <begin position="297"/>
        <end position="381"/>
    </location>
</feature>
<feature type="region of interest" description="Disordered" evidence="1">
    <location>
        <begin position="904"/>
        <end position="945"/>
    </location>
</feature>
<dbReference type="SUPFAM" id="SSF54695">
    <property type="entry name" value="POZ domain"/>
    <property type="match status" value="1"/>
</dbReference>
<feature type="compositionally biased region" description="Basic and acidic residues" evidence="1">
    <location>
        <begin position="440"/>
        <end position="452"/>
    </location>
</feature>
<evidence type="ECO:0000259" key="2">
    <source>
        <dbReference type="PROSITE" id="PS50097"/>
    </source>
</evidence>
<feature type="compositionally biased region" description="Basic residues" evidence="1">
    <location>
        <begin position="598"/>
        <end position="611"/>
    </location>
</feature>
<feature type="compositionally biased region" description="Polar residues" evidence="1">
    <location>
        <begin position="904"/>
        <end position="916"/>
    </location>
</feature>
<feature type="region of interest" description="Disordered" evidence="1">
    <location>
        <begin position="698"/>
        <end position="763"/>
    </location>
</feature>
<dbReference type="OrthoDB" id="6359943at2759"/>
<feature type="region of interest" description="Disordered" evidence="1">
    <location>
        <begin position="561"/>
        <end position="623"/>
    </location>
</feature>
<reference evidence="3 4" key="1">
    <citation type="submission" date="2014-09" db="EMBL/GenBank/DDBJ databases">
        <authorList>
            <person name="Magalhaes I.L.F."/>
            <person name="Oliveira U."/>
            <person name="Santos F.R."/>
            <person name="Vidigal T.H.D.A."/>
            <person name="Brescovit A.D."/>
            <person name="Santos A.J."/>
        </authorList>
    </citation>
    <scope>NUCLEOTIDE SEQUENCE [LARGE SCALE GENOMIC DNA]</scope>
</reference>
<name>A0A0N7L9K9_9BASI</name>
<evidence type="ECO:0000313" key="4">
    <source>
        <dbReference type="Proteomes" id="UP000054845"/>
    </source>
</evidence>
<dbReference type="Gene3D" id="3.30.710.10">
    <property type="entry name" value="Potassium Channel Kv1.1, Chain A"/>
    <property type="match status" value="1"/>
</dbReference>
<feature type="region of interest" description="Disordered" evidence="1">
    <location>
        <begin position="981"/>
        <end position="1021"/>
    </location>
</feature>
<keyword evidence="4" id="KW-1185">Reference proteome</keyword>
<feature type="compositionally biased region" description="Low complexity" evidence="1">
    <location>
        <begin position="739"/>
        <end position="751"/>
    </location>
</feature>
<dbReference type="PANTHER" id="PTHR47369:SF1">
    <property type="entry name" value="BTB_POZ DOMAIN-CONTAINING PROTEIN"/>
    <property type="match status" value="1"/>
</dbReference>
<dbReference type="CDD" id="cd18186">
    <property type="entry name" value="BTB_POZ_ZBTB_KLHL-like"/>
    <property type="match status" value="1"/>
</dbReference>
<feature type="compositionally biased region" description="Low complexity" evidence="1">
    <location>
        <begin position="1179"/>
        <end position="1210"/>
    </location>
</feature>
<dbReference type="InterPro" id="IPR000210">
    <property type="entry name" value="BTB/POZ_dom"/>
</dbReference>
<dbReference type="PROSITE" id="PS50097">
    <property type="entry name" value="BTB"/>
    <property type="match status" value="1"/>
</dbReference>
<feature type="region of interest" description="Disordered" evidence="1">
    <location>
        <begin position="1152"/>
        <end position="1212"/>
    </location>
</feature>
<evidence type="ECO:0000313" key="3">
    <source>
        <dbReference type="EMBL" id="CEH14074.1"/>
    </source>
</evidence>
<feature type="region of interest" description="Disordered" evidence="1">
    <location>
        <begin position="440"/>
        <end position="488"/>
    </location>
</feature>
<sequence length="1396" mass="145900">MQSAAEAKVGAGAATSAPGAAHQNASHVQRGAPANVLPAYLAFALKSTLCPDLELHAFGRAYPAHRILLAQSPFFRAMLTGGWAEHSQLRPTLHTSSSQPGAQLRLSFDDPHIGRAAFEYCLTSLYGAEPRLVLPSWARPTPTHPLGLAWPPRAVRMPPSEAELEADGIAQCDVQEAASLPHGAHPATPRFLLSLLSTSLYLGIPSISSRALTLILASITPWTLPTYLRYAIGEGVDSDPNIAEGDLDQEIDGPLAGAEVLGSAIEETESDSFHEDEALDDSAQTELNDLADKVASTSLSARGSRNASHLESAAAQKEAEMPTGQPLDARSDSPLQAIKKHSHEASPVMHSKHPSPTTFRGAQASAPATPRQSRALNESVLRASRSAPLRRKYDYGPAAARIGEACACWISRWGADVIQVEEALVMLEEQLDWHARSSKAEHFRDEDDRSASMDDTASSSSAGSTQGVQYNATAAGDPDELGDGRAHAFPPPPKLVFWGPSSHGGVPASWVRGTISADTLCVRGEAERWDLARRVVDLRRGALIASAQRDDSELDVFEESLNTREGGDASPEEDAYESDGSSAVPESDQYLARDAHEPRRRRAAQWHPTRRHAMENDAEGGQDLSAWCDTPDLEAEEAEFVKLFCEGIYYTHMAFAELSKIHQCISPHTGKPYTPQMVLQAAHWAGHELQNRILAVAPPADDPHAGASSPDDEDRDVLGAEGEGNTAQRQAGAGDVTPNAAAAASASSGNAAKKEPATSSLGVSSQLADFERAAAKVESASRASKNKLGTPSRSRFGTPVRSSAVSLPSSPDQHLHLGGLGSSASPAGPSFLAPSGGSGGASAALLRRSFFPVPADDTAAVGAVPASGLGLDSDAIGISTSFNAESWDGPLGLAAAREPSTLTMPSAHTCKSTNVGGPNPYGRGASSDGHGSPGQGGGLMMSTNGNMTATRDAAGFFGTANIVQTGSDLAWHSSRIRNAARSLSPGASSGLRSSTTEEDDPTGHATSLGEDSKSPSFAASPRADAALKSRWTGYEPMRLGVEFYGVDKLAEKQRLYSPTFFYAGSIWNLYCQTLRKPKGLQLGVYLHRQSPSEPLPPASQPPISYNSYEYGTIEGCASAHLTPQALSLINSGANNVMDKFANAHEALWQTEGHSMGGGEVDETPSIRIGLPSGAHTLQAGGVASPPSASGGSLSPQPPTSRRTSTHSTSSNAKSFLEPAMDASSVAQDHVDLPPIPLFPRSNTSAPLHSLVNGGLGSNAYPSSTGSGSLFPSNAPKGIHAGTAQRASLPTGGNTSNDVASASQSQNPASFLPAPSSPTTPSAPTGAALPALSRSSGAMGSALTRFSSGPDQFTVSQSWGWKSSSLLGATFLMDGELGSAKTESAKRFRCVCTIGLI</sequence>